<gene>
    <name evidence="6" type="ORF">AKJ45_01400</name>
</gene>
<dbReference type="GO" id="GO:0009231">
    <property type="term" value="P:riboflavin biosynthetic process"/>
    <property type="evidence" value="ECO:0007669"/>
    <property type="project" value="TreeGrafter"/>
</dbReference>
<evidence type="ECO:0000313" key="7">
    <source>
        <dbReference type="Proteomes" id="UP000070565"/>
    </source>
</evidence>
<dbReference type="AlphaFoldDB" id="A0A133VAN5"/>
<dbReference type="Pfam" id="PF02633">
    <property type="entry name" value="Creatininase"/>
    <property type="match status" value="1"/>
</dbReference>
<evidence type="ECO:0000256" key="4">
    <source>
        <dbReference type="ARBA" id="ARBA00022833"/>
    </source>
</evidence>
<dbReference type="PANTHER" id="PTHR35005:SF1">
    <property type="entry name" value="2-AMINO-5-FORMYLAMINO-6-RIBOSYLAMINOPYRIMIDIN-4(3H)-ONE 5'-MONOPHOSPHATE DEFORMYLASE"/>
    <property type="match status" value="1"/>
</dbReference>
<dbReference type="Proteomes" id="UP000070565">
    <property type="component" value="Unassembled WGS sequence"/>
</dbReference>
<dbReference type="Gene3D" id="3.40.50.10310">
    <property type="entry name" value="Creatininase"/>
    <property type="match status" value="1"/>
</dbReference>
<keyword evidence="2" id="KW-0479">Metal-binding</keyword>
<sequence>MLKVEVGVLALGSHQERHGAALPLDTDARIAEYIAREAVKRTGVNFLGVLQSSYELPCIKTGKHQSLGELAEELKDVIRDAKSEGIEGIVLVNAHGGNEKLEERLTEIENKLKVNLIFNSTICKIEGPHSGTGEVSIGAVLGFADKSRLKEHTSFERYPEVGFVGFEELRERYPWAEKHAREVLDRGIEVDESLGRGLLNEAIADVVNDTQRLSGQDDLR</sequence>
<organism evidence="6 7">
    <name type="scientific">candidate division MSBL1 archaeon SCGC-AAA261F19</name>
    <dbReference type="NCBI Taxonomy" id="1698275"/>
    <lineage>
        <taxon>Archaea</taxon>
        <taxon>Methanobacteriati</taxon>
        <taxon>Methanobacteriota</taxon>
        <taxon>candidate division MSBL1</taxon>
    </lineage>
</organism>
<accession>A0A133VAN5</accession>
<evidence type="ECO:0000256" key="5">
    <source>
        <dbReference type="SAM" id="Coils"/>
    </source>
</evidence>
<dbReference type="EMBL" id="LHXZ01000011">
    <property type="protein sequence ID" value="KXB03503.1"/>
    <property type="molecule type" value="Genomic_DNA"/>
</dbReference>
<evidence type="ECO:0000256" key="2">
    <source>
        <dbReference type="ARBA" id="ARBA00022723"/>
    </source>
</evidence>
<keyword evidence="4" id="KW-0862">Zinc</keyword>
<name>A0A133VAN5_9EURY</name>
<dbReference type="GO" id="GO:0016811">
    <property type="term" value="F:hydrolase activity, acting on carbon-nitrogen (but not peptide) bonds, in linear amides"/>
    <property type="evidence" value="ECO:0007669"/>
    <property type="project" value="TreeGrafter"/>
</dbReference>
<evidence type="ECO:0000256" key="1">
    <source>
        <dbReference type="ARBA" id="ARBA00001947"/>
    </source>
</evidence>
<keyword evidence="5" id="KW-0175">Coiled coil</keyword>
<dbReference type="SUPFAM" id="SSF102215">
    <property type="entry name" value="Creatininase"/>
    <property type="match status" value="1"/>
</dbReference>
<evidence type="ECO:0000256" key="3">
    <source>
        <dbReference type="ARBA" id="ARBA00022801"/>
    </source>
</evidence>
<keyword evidence="7" id="KW-1185">Reference proteome</keyword>
<protein>
    <recommendedName>
        <fullName evidence="8">2-amino-5-formylamino-6-ribosylaminopyrimidin-4(3H)-one 5'-monophosphate deformylase</fullName>
    </recommendedName>
</protein>
<dbReference type="InterPro" id="IPR024087">
    <property type="entry name" value="Creatininase-like_sf"/>
</dbReference>
<keyword evidence="3" id="KW-0378">Hydrolase</keyword>
<evidence type="ECO:0000313" key="6">
    <source>
        <dbReference type="EMBL" id="KXB03503.1"/>
    </source>
</evidence>
<evidence type="ECO:0008006" key="8">
    <source>
        <dbReference type="Google" id="ProtNLM"/>
    </source>
</evidence>
<dbReference type="InterPro" id="IPR003785">
    <property type="entry name" value="Creatininase/forma_Hydrolase"/>
</dbReference>
<comment type="caution">
    <text evidence="6">The sequence shown here is derived from an EMBL/GenBank/DDBJ whole genome shotgun (WGS) entry which is preliminary data.</text>
</comment>
<dbReference type="PANTHER" id="PTHR35005">
    <property type="entry name" value="3-DEHYDRO-SCYLLO-INOSOSE HYDROLASE"/>
    <property type="match status" value="1"/>
</dbReference>
<comment type="cofactor">
    <cofactor evidence="1">
        <name>Zn(2+)</name>
        <dbReference type="ChEBI" id="CHEBI:29105"/>
    </cofactor>
</comment>
<reference evidence="6 7" key="1">
    <citation type="journal article" date="2016" name="Sci. Rep.">
        <title>Metabolic traits of an uncultured archaeal lineage -MSBL1- from brine pools of the Red Sea.</title>
        <authorList>
            <person name="Mwirichia R."/>
            <person name="Alam I."/>
            <person name="Rashid M."/>
            <person name="Vinu M."/>
            <person name="Ba-Alawi W."/>
            <person name="Anthony Kamau A."/>
            <person name="Kamanda Ngugi D."/>
            <person name="Goker M."/>
            <person name="Klenk H.P."/>
            <person name="Bajic V."/>
            <person name="Stingl U."/>
        </authorList>
    </citation>
    <scope>NUCLEOTIDE SEQUENCE [LARGE SCALE GENOMIC DNA]</scope>
    <source>
        <strain evidence="6">SCGC-AAA261F19</strain>
    </source>
</reference>
<dbReference type="NCBIfam" id="NF033501">
    <property type="entry name" value="ArfB_arch_rifla"/>
    <property type="match status" value="1"/>
</dbReference>
<proteinExistence type="predicted"/>
<feature type="coiled-coil region" evidence="5">
    <location>
        <begin position="64"/>
        <end position="111"/>
    </location>
</feature>
<dbReference type="GO" id="GO:0046872">
    <property type="term" value="F:metal ion binding"/>
    <property type="evidence" value="ECO:0007669"/>
    <property type="project" value="UniProtKB-KW"/>
</dbReference>